<dbReference type="Proteomes" id="UP001501442">
    <property type="component" value="Unassembled WGS sequence"/>
</dbReference>
<evidence type="ECO:0000256" key="1">
    <source>
        <dbReference type="ARBA" id="ARBA00022491"/>
    </source>
</evidence>
<dbReference type="PANTHER" id="PTHR30204">
    <property type="entry name" value="REDOX-CYCLING DRUG-SENSING TRANSCRIPTIONAL ACTIVATOR SOXR"/>
    <property type="match status" value="1"/>
</dbReference>
<dbReference type="CDD" id="cd01282">
    <property type="entry name" value="HTH_MerR-like_sg3"/>
    <property type="match status" value="1"/>
</dbReference>
<dbReference type="SUPFAM" id="SSF46955">
    <property type="entry name" value="Putative DNA-binding domain"/>
    <property type="match status" value="1"/>
</dbReference>
<dbReference type="Pfam" id="PF13411">
    <property type="entry name" value="MerR_1"/>
    <property type="match status" value="1"/>
</dbReference>
<evidence type="ECO:0000256" key="4">
    <source>
        <dbReference type="ARBA" id="ARBA00023163"/>
    </source>
</evidence>
<dbReference type="EMBL" id="BAABHK010000029">
    <property type="protein sequence ID" value="GAA4639755.1"/>
    <property type="molecule type" value="Genomic_DNA"/>
</dbReference>
<comment type="caution">
    <text evidence="7">The sequence shown here is derived from an EMBL/GenBank/DDBJ whole genome shotgun (WGS) entry which is preliminary data.</text>
</comment>
<dbReference type="SMART" id="SM00422">
    <property type="entry name" value="HTH_MERR"/>
    <property type="match status" value="1"/>
</dbReference>
<name>A0ABP8UV39_9ACTN</name>
<dbReference type="PROSITE" id="PS50937">
    <property type="entry name" value="HTH_MERR_2"/>
    <property type="match status" value="1"/>
</dbReference>
<evidence type="ECO:0000313" key="8">
    <source>
        <dbReference type="Proteomes" id="UP001501442"/>
    </source>
</evidence>
<dbReference type="InterPro" id="IPR047057">
    <property type="entry name" value="MerR_fam"/>
</dbReference>
<gene>
    <name evidence="7" type="ORF">GCM10023196_102620</name>
</gene>
<accession>A0ABP8UV39</accession>
<dbReference type="PANTHER" id="PTHR30204:SF69">
    <property type="entry name" value="MERR-FAMILY TRANSCRIPTIONAL REGULATOR"/>
    <property type="match status" value="1"/>
</dbReference>
<protein>
    <recommendedName>
        <fullName evidence="6">HTH merR-type domain-containing protein</fullName>
    </recommendedName>
</protein>
<evidence type="ECO:0000256" key="3">
    <source>
        <dbReference type="ARBA" id="ARBA00023125"/>
    </source>
</evidence>
<evidence type="ECO:0000256" key="2">
    <source>
        <dbReference type="ARBA" id="ARBA00023015"/>
    </source>
</evidence>
<feature type="domain" description="HTH merR-type" evidence="6">
    <location>
        <begin position="3"/>
        <end position="71"/>
    </location>
</feature>
<evidence type="ECO:0000259" key="6">
    <source>
        <dbReference type="PROSITE" id="PS50937"/>
    </source>
</evidence>
<evidence type="ECO:0000313" key="7">
    <source>
        <dbReference type="EMBL" id="GAA4639755.1"/>
    </source>
</evidence>
<keyword evidence="4" id="KW-0804">Transcription</keyword>
<reference evidence="8" key="1">
    <citation type="journal article" date="2019" name="Int. J. Syst. Evol. Microbiol.">
        <title>The Global Catalogue of Microorganisms (GCM) 10K type strain sequencing project: providing services to taxonomists for standard genome sequencing and annotation.</title>
        <authorList>
            <consortium name="The Broad Institute Genomics Platform"/>
            <consortium name="The Broad Institute Genome Sequencing Center for Infectious Disease"/>
            <person name="Wu L."/>
            <person name="Ma J."/>
        </authorList>
    </citation>
    <scope>NUCLEOTIDE SEQUENCE [LARGE SCALE GENOMIC DNA]</scope>
    <source>
        <strain evidence="8">JCM 17939</strain>
    </source>
</reference>
<keyword evidence="2" id="KW-0805">Transcription regulation</keyword>
<dbReference type="PRINTS" id="PR00040">
    <property type="entry name" value="HTHMERR"/>
</dbReference>
<organism evidence="7 8">
    <name type="scientific">Actinoallomurus vinaceus</name>
    <dbReference type="NCBI Taxonomy" id="1080074"/>
    <lineage>
        <taxon>Bacteria</taxon>
        <taxon>Bacillati</taxon>
        <taxon>Actinomycetota</taxon>
        <taxon>Actinomycetes</taxon>
        <taxon>Streptosporangiales</taxon>
        <taxon>Thermomonosporaceae</taxon>
        <taxon>Actinoallomurus</taxon>
    </lineage>
</organism>
<dbReference type="InterPro" id="IPR000551">
    <property type="entry name" value="MerR-type_HTH_dom"/>
</dbReference>
<feature type="region of interest" description="Disordered" evidence="5">
    <location>
        <begin position="118"/>
        <end position="137"/>
    </location>
</feature>
<keyword evidence="1" id="KW-0678">Repressor</keyword>
<keyword evidence="3" id="KW-0238">DNA-binding</keyword>
<proteinExistence type="predicted"/>
<keyword evidence="8" id="KW-1185">Reference proteome</keyword>
<dbReference type="Gene3D" id="1.10.1660.10">
    <property type="match status" value="1"/>
</dbReference>
<dbReference type="InterPro" id="IPR009061">
    <property type="entry name" value="DNA-bd_dom_put_sf"/>
</dbReference>
<sequence length="157" mass="17407">MPGMRIGKLARAAGTTVRALRYYEEHGLLHARRSPNGYRDYDESAVLRVRNIRRLLAAGFTADEVRAFSPCLDQPSAGDGACPESVAAITRKLAALDEEITALARMRDRLAVELRRVRGESAGPGDDTDPDDIGDRNRNWYVRRDRVQEVAGDIAAR</sequence>
<evidence type="ECO:0000256" key="5">
    <source>
        <dbReference type="SAM" id="MobiDB-lite"/>
    </source>
</evidence>